<sequence length="129" mass="14824">MIQPWPQMDLLYESRTFFILNELQFQHQLLFTCPSFPDAFFRTPTLVGGGAATDCLLFRVDDERRNGMNGIVDVALCFWRCFSRFCTRAEMETLKRDIVVIVGHIVKTNKGYCFNAKGTPATINIYLSI</sequence>
<comment type="caution">
    <text evidence="1">The sequence shown here is derived from an EMBL/GenBank/DDBJ whole genome shotgun (WGS) entry which is preliminary data.</text>
</comment>
<name>A0A834HTJ8_RHYFE</name>
<dbReference type="Proteomes" id="UP000625711">
    <property type="component" value="Unassembled WGS sequence"/>
</dbReference>
<proteinExistence type="predicted"/>
<reference evidence="1" key="1">
    <citation type="submission" date="2020-08" db="EMBL/GenBank/DDBJ databases">
        <title>Genome sequencing and assembly of the red palm weevil Rhynchophorus ferrugineus.</title>
        <authorList>
            <person name="Dias G.B."/>
            <person name="Bergman C.M."/>
            <person name="Manee M."/>
        </authorList>
    </citation>
    <scope>NUCLEOTIDE SEQUENCE</scope>
    <source>
        <strain evidence="1">AA-2017</strain>
        <tissue evidence="1">Whole larva</tissue>
    </source>
</reference>
<keyword evidence="2" id="KW-1185">Reference proteome</keyword>
<organism evidence="1 2">
    <name type="scientific">Rhynchophorus ferrugineus</name>
    <name type="common">Red palm weevil</name>
    <name type="synonym">Curculio ferrugineus</name>
    <dbReference type="NCBI Taxonomy" id="354439"/>
    <lineage>
        <taxon>Eukaryota</taxon>
        <taxon>Metazoa</taxon>
        <taxon>Ecdysozoa</taxon>
        <taxon>Arthropoda</taxon>
        <taxon>Hexapoda</taxon>
        <taxon>Insecta</taxon>
        <taxon>Pterygota</taxon>
        <taxon>Neoptera</taxon>
        <taxon>Endopterygota</taxon>
        <taxon>Coleoptera</taxon>
        <taxon>Polyphaga</taxon>
        <taxon>Cucujiformia</taxon>
        <taxon>Curculionidae</taxon>
        <taxon>Dryophthorinae</taxon>
        <taxon>Rhynchophorus</taxon>
    </lineage>
</organism>
<dbReference type="AlphaFoldDB" id="A0A834HTJ8"/>
<gene>
    <name evidence="1" type="ORF">GWI33_019559</name>
</gene>
<evidence type="ECO:0000313" key="1">
    <source>
        <dbReference type="EMBL" id="KAF7267188.1"/>
    </source>
</evidence>
<dbReference type="EMBL" id="JAACXV010014452">
    <property type="protein sequence ID" value="KAF7267188.1"/>
    <property type="molecule type" value="Genomic_DNA"/>
</dbReference>
<evidence type="ECO:0000313" key="2">
    <source>
        <dbReference type="Proteomes" id="UP000625711"/>
    </source>
</evidence>
<protein>
    <submittedName>
        <fullName evidence="1">Uncharacterized protein</fullName>
    </submittedName>
</protein>
<accession>A0A834HTJ8</accession>